<evidence type="ECO:0000256" key="9">
    <source>
        <dbReference type="ARBA" id="ARBA00047899"/>
    </source>
</evidence>
<organism evidence="18 19">
    <name type="scientific">Rhododendron simsii</name>
    <name type="common">Sims's rhododendron</name>
    <dbReference type="NCBI Taxonomy" id="118357"/>
    <lineage>
        <taxon>Eukaryota</taxon>
        <taxon>Viridiplantae</taxon>
        <taxon>Streptophyta</taxon>
        <taxon>Embryophyta</taxon>
        <taxon>Tracheophyta</taxon>
        <taxon>Spermatophyta</taxon>
        <taxon>Magnoliopsida</taxon>
        <taxon>eudicotyledons</taxon>
        <taxon>Gunneridae</taxon>
        <taxon>Pentapetalae</taxon>
        <taxon>asterids</taxon>
        <taxon>Ericales</taxon>
        <taxon>Ericaceae</taxon>
        <taxon>Ericoideae</taxon>
        <taxon>Rhodoreae</taxon>
        <taxon>Rhododendron</taxon>
    </lineage>
</organism>
<keyword evidence="1 11" id="KW-0723">Serine/threonine-protein kinase</keyword>
<dbReference type="EMBL" id="WJXA01000011">
    <property type="protein sequence ID" value="KAF7127331.1"/>
    <property type="molecule type" value="Genomic_DNA"/>
</dbReference>
<dbReference type="InterPro" id="IPR001480">
    <property type="entry name" value="Bulb-type_lectin_dom"/>
</dbReference>
<feature type="domain" description="Bulb-type lectin" evidence="16">
    <location>
        <begin position="23"/>
        <end position="143"/>
    </location>
</feature>
<feature type="chain" id="PRO_5032669230" description="Receptor-like serine/threonine-protein kinase" evidence="14">
    <location>
        <begin position="23"/>
        <end position="731"/>
    </location>
</feature>
<evidence type="ECO:0000259" key="17">
    <source>
        <dbReference type="PROSITE" id="PS50948"/>
    </source>
</evidence>
<feature type="domain" description="EGF-like" evidence="15">
    <location>
        <begin position="272"/>
        <end position="310"/>
    </location>
</feature>
<dbReference type="PROSITE" id="PS50927">
    <property type="entry name" value="BULB_LECTIN"/>
    <property type="match status" value="1"/>
</dbReference>
<keyword evidence="4 11" id="KW-0547">Nucleotide-binding</keyword>
<protein>
    <recommendedName>
        <fullName evidence="11">Receptor-like serine/threonine-protein kinase</fullName>
        <ecNumber evidence="11">2.7.11.1</ecNumber>
    </recommendedName>
</protein>
<evidence type="ECO:0000256" key="6">
    <source>
        <dbReference type="ARBA" id="ARBA00022840"/>
    </source>
</evidence>
<dbReference type="SMART" id="SM00108">
    <property type="entry name" value="B_lectin"/>
    <property type="match status" value="1"/>
</dbReference>
<evidence type="ECO:0000256" key="5">
    <source>
        <dbReference type="ARBA" id="ARBA00022777"/>
    </source>
</evidence>
<keyword evidence="5 11" id="KW-0418">Kinase</keyword>
<gene>
    <name evidence="18" type="ORF">RHSIM_Rhsim11G0081000</name>
</gene>
<dbReference type="Pfam" id="PF01453">
    <property type="entry name" value="B_lectin"/>
    <property type="match status" value="1"/>
</dbReference>
<proteinExistence type="inferred from homology"/>
<keyword evidence="19" id="KW-1185">Reference proteome</keyword>
<dbReference type="InterPro" id="IPR011009">
    <property type="entry name" value="Kinase-like_dom_sf"/>
</dbReference>
<dbReference type="Pfam" id="PF07714">
    <property type="entry name" value="PK_Tyr_Ser-Thr"/>
    <property type="match status" value="1"/>
</dbReference>
<evidence type="ECO:0000256" key="2">
    <source>
        <dbReference type="ARBA" id="ARBA00022679"/>
    </source>
</evidence>
<evidence type="ECO:0000313" key="19">
    <source>
        <dbReference type="Proteomes" id="UP000626092"/>
    </source>
</evidence>
<dbReference type="GO" id="GO:0004674">
    <property type="term" value="F:protein serine/threonine kinase activity"/>
    <property type="evidence" value="ECO:0007669"/>
    <property type="project" value="UniProtKB-KW"/>
</dbReference>
<evidence type="ECO:0000259" key="16">
    <source>
        <dbReference type="PROSITE" id="PS50927"/>
    </source>
</evidence>
<dbReference type="InterPro" id="IPR036426">
    <property type="entry name" value="Bulb-type_lectin_dom_sf"/>
</dbReference>
<keyword evidence="2 11" id="KW-0808">Transferase</keyword>
<evidence type="ECO:0000256" key="4">
    <source>
        <dbReference type="ARBA" id="ARBA00022741"/>
    </source>
</evidence>
<evidence type="ECO:0000256" key="3">
    <source>
        <dbReference type="ARBA" id="ARBA00022729"/>
    </source>
</evidence>
<comment type="catalytic activity">
    <reaction evidence="10 11">
        <text>L-seryl-[protein] + ATP = O-phospho-L-seryl-[protein] + ADP + H(+)</text>
        <dbReference type="Rhea" id="RHEA:17989"/>
        <dbReference type="Rhea" id="RHEA-COMP:9863"/>
        <dbReference type="Rhea" id="RHEA-COMP:11604"/>
        <dbReference type="ChEBI" id="CHEBI:15378"/>
        <dbReference type="ChEBI" id="CHEBI:29999"/>
        <dbReference type="ChEBI" id="CHEBI:30616"/>
        <dbReference type="ChEBI" id="CHEBI:83421"/>
        <dbReference type="ChEBI" id="CHEBI:456216"/>
        <dbReference type="EC" id="2.7.11.1"/>
    </reaction>
</comment>
<dbReference type="Pfam" id="PF00954">
    <property type="entry name" value="S_locus_glycop"/>
    <property type="match status" value="1"/>
</dbReference>
<evidence type="ECO:0000256" key="7">
    <source>
        <dbReference type="ARBA" id="ARBA00023157"/>
    </source>
</evidence>
<dbReference type="PANTHER" id="PTHR32444">
    <property type="entry name" value="BULB-TYPE LECTIN DOMAIN-CONTAINING PROTEIN"/>
    <property type="match status" value="1"/>
</dbReference>
<dbReference type="InterPro" id="IPR024171">
    <property type="entry name" value="SRK-like_kinase"/>
</dbReference>
<keyword evidence="13" id="KW-1133">Transmembrane helix</keyword>
<dbReference type="Gene3D" id="1.10.510.10">
    <property type="entry name" value="Transferase(Phosphotransferase) domain 1"/>
    <property type="match status" value="1"/>
</dbReference>
<dbReference type="FunFam" id="2.90.10.10:FF:000005">
    <property type="entry name" value="G-type lectin S-receptor-like serine/threonine-protein kinase"/>
    <property type="match status" value="1"/>
</dbReference>
<comment type="caution">
    <text evidence="12">Lacks conserved residue(s) required for the propagation of feature annotation.</text>
</comment>
<dbReference type="Gene3D" id="2.90.10.10">
    <property type="entry name" value="Bulb-type lectin domain"/>
    <property type="match status" value="1"/>
</dbReference>
<keyword evidence="13" id="KW-0812">Transmembrane</keyword>
<dbReference type="SUPFAM" id="SSF57414">
    <property type="entry name" value="Hairpin loop containing domain-like"/>
    <property type="match status" value="1"/>
</dbReference>
<dbReference type="SMART" id="SM00473">
    <property type="entry name" value="PAN_AP"/>
    <property type="match status" value="1"/>
</dbReference>
<dbReference type="PANTHER" id="PTHR32444:SF63">
    <property type="entry name" value="G-TYPE LECTIN S-RECEPTOR-LIKE SERINE_THREONINE-PROTEIN KINASE RKS1"/>
    <property type="match status" value="1"/>
</dbReference>
<evidence type="ECO:0000313" key="18">
    <source>
        <dbReference type="EMBL" id="KAF7127331.1"/>
    </source>
</evidence>
<dbReference type="SUPFAM" id="SSF51110">
    <property type="entry name" value="alpha-D-mannose-specific plant lectins"/>
    <property type="match status" value="1"/>
</dbReference>
<name>A0A834G728_RHOSS</name>
<accession>A0A834G728</accession>
<evidence type="ECO:0000256" key="12">
    <source>
        <dbReference type="PROSITE-ProRule" id="PRU00076"/>
    </source>
</evidence>
<evidence type="ECO:0000256" key="10">
    <source>
        <dbReference type="ARBA" id="ARBA00048679"/>
    </source>
</evidence>
<dbReference type="PROSITE" id="PS50026">
    <property type="entry name" value="EGF_3"/>
    <property type="match status" value="1"/>
</dbReference>
<feature type="signal peptide" evidence="14">
    <location>
        <begin position="1"/>
        <end position="22"/>
    </location>
</feature>
<dbReference type="EC" id="2.7.11.1" evidence="11"/>
<evidence type="ECO:0000256" key="8">
    <source>
        <dbReference type="ARBA" id="ARBA00023180"/>
    </source>
</evidence>
<dbReference type="GO" id="GO:0005524">
    <property type="term" value="F:ATP binding"/>
    <property type="evidence" value="ECO:0007669"/>
    <property type="project" value="UniProtKB-KW"/>
</dbReference>
<dbReference type="Pfam" id="PF08276">
    <property type="entry name" value="PAN_2"/>
    <property type="match status" value="1"/>
</dbReference>
<comment type="catalytic activity">
    <reaction evidence="9 11">
        <text>L-threonyl-[protein] + ATP = O-phospho-L-threonyl-[protein] + ADP + H(+)</text>
        <dbReference type="Rhea" id="RHEA:46608"/>
        <dbReference type="Rhea" id="RHEA-COMP:11060"/>
        <dbReference type="Rhea" id="RHEA-COMP:11605"/>
        <dbReference type="ChEBI" id="CHEBI:15378"/>
        <dbReference type="ChEBI" id="CHEBI:30013"/>
        <dbReference type="ChEBI" id="CHEBI:30616"/>
        <dbReference type="ChEBI" id="CHEBI:61977"/>
        <dbReference type="ChEBI" id="CHEBI:456216"/>
        <dbReference type="EC" id="2.7.11.1"/>
    </reaction>
</comment>
<dbReference type="OrthoDB" id="1933550at2759"/>
<dbReference type="GO" id="GO:0048544">
    <property type="term" value="P:recognition of pollen"/>
    <property type="evidence" value="ECO:0007669"/>
    <property type="project" value="InterPro"/>
</dbReference>
<evidence type="ECO:0000256" key="1">
    <source>
        <dbReference type="ARBA" id="ARBA00022527"/>
    </source>
</evidence>
<evidence type="ECO:0000256" key="14">
    <source>
        <dbReference type="SAM" id="SignalP"/>
    </source>
</evidence>
<dbReference type="PIRSF" id="PIRSF000641">
    <property type="entry name" value="SRK"/>
    <property type="match status" value="1"/>
</dbReference>
<reference evidence="18" key="1">
    <citation type="submission" date="2019-11" db="EMBL/GenBank/DDBJ databases">
        <authorList>
            <person name="Liu Y."/>
            <person name="Hou J."/>
            <person name="Li T.-Q."/>
            <person name="Guan C.-H."/>
            <person name="Wu X."/>
            <person name="Wu H.-Z."/>
            <person name="Ling F."/>
            <person name="Zhang R."/>
            <person name="Shi X.-G."/>
            <person name="Ren J.-P."/>
            <person name="Chen E.-F."/>
            <person name="Sun J.-M."/>
        </authorList>
    </citation>
    <scope>NUCLEOTIDE SEQUENCE</scope>
    <source>
        <strain evidence="18">Adult_tree_wgs_1</strain>
        <tissue evidence="18">Leaves</tissue>
    </source>
</reference>
<dbReference type="AlphaFoldDB" id="A0A834G728"/>
<keyword evidence="7" id="KW-1015">Disulfide bond</keyword>
<keyword evidence="8" id="KW-0325">Glycoprotein</keyword>
<dbReference type="InterPro" id="IPR003609">
    <property type="entry name" value="Pan_app"/>
</dbReference>
<comment type="caution">
    <text evidence="18">The sequence shown here is derived from an EMBL/GenBank/DDBJ whole genome shotgun (WGS) entry which is preliminary data.</text>
</comment>
<dbReference type="PROSITE" id="PS50948">
    <property type="entry name" value="PAN"/>
    <property type="match status" value="1"/>
</dbReference>
<evidence type="ECO:0000256" key="13">
    <source>
        <dbReference type="SAM" id="Phobius"/>
    </source>
</evidence>
<dbReference type="Proteomes" id="UP000626092">
    <property type="component" value="Unassembled WGS sequence"/>
</dbReference>
<evidence type="ECO:0000256" key="11">
    <source>
        <dbReference type="PIRNR" id="PIRNR000641"/>
    </source>
</evidence>
<keyword evidence="13" id="KW-0472">Membrane</keyword>
<sequence length="731" mass="81873">MNPATWVFNLLLSFLFFRICTSIDTLTTNQSIKDGNVLVSSGETFALGFFSPGNSSRRYVGIWYNKIPEHTVVWVANRNSGINGTSGVLSLNGDGNLVIYDNTRSCTVWQTNASAVSFSARLLDSGNLVLFQGDRGSGGGIWQSFDYPTNTVLPNMKLGLDRRTGLERFLTSWKSRDDPSTGEYSFRLELNELPQLILLKGSTRIWRLPTLLGSAKAEDMASSITHVNNRDEAYSSYTLINASNPSAIFVNELGYLKMVQWVGKWVEFYSVPGDQCVAYGRCGAYGFCDPNNGQDFECRCLPGYEPRSTEEWNLRDASGGCIKKHKELSMCGIGEGFVKVADTKIPDSSKAHVWMSLSMHECKDECFRNCSCLAYTRAEGRAGAICVTWYENLMDVKRYVRRFLDGGLDLYVQVDAVELAQRRKSRRLKQKKVAVVVTSVVLTSLLFIILVGWLLMKKRRRGIDIQDSDEENVELPIFDMVTLAGATNNFSDTNKIGKGPGFRLCLQGAFVNWKRHSREAAFERLQTSGYMAPEYAIDGLFSTKSDIFSFGVIVLEIMSGKRNRKFHHADHDLNLLGHAWKLWIDGKAFELIDPVMEGSFPMSKVLRCIQIGLLCVQKCPEDRPTMSSVVIMLVSDIVVLPQPNQPGFYIERTSKETHEHLEADVVLGILGCISTYTLINASNLSTMFMDELGSLKMVTWVGKWVEFYSVLGDQCVAYSRHGAYQLMVTAT</sequence>
<dbReference type="SUPFAM" id="SSF56112">
    <property type="entry name" value="Protein kinase-like (PK-like)"/>
    <property type="match status" value="1"/>
</dbReference>
<feature type="transmembrane region" description="Helical" evidence="13">
    <location>
        <begin position="433"/>
        <end position="456"/>
    </location>
</feature>
<dbReference type="CDD" id="cd00028">
    <property type="entry name" value="B_lectin"/>
    <property type="match status" value="1"/>
</dbReference>
<dbReference type="InterPro" id="IPR000858">
    <property type="entry name" value="S_locus_glycoprot_dom"/>
</dbReference>
<keyword evidence="3 14" id="KW-0732">Signal</keyword>
<keyword evidence="6 11" id="KW-0067">ATP-binding</keyword>
<keyword evidence="12" id="KW-0245">EGF-like domain</keyword>
<feature type="domain" description="Apple" evidence="17">
    <location>
        <begin position="331"/>
        <end position="415"/>
    </location>
</feature>
<comment type="similarity">
    <text evidence="11">Belongs to the protein kinase superfamily. Ser/Thr protein kinase family.</text>
</comment>
<evidence type="ECO:0000259" key="15">
    <source>
        <dbReference type="PROSITE" id="PS50026"/>
    </source>
</evidence>
<dbReference type="InterPro" id="IPR001245">
    <property type="entry name" value="Ser-Thr/Tyr_kinase_cat_dom"/>
</dbReference>
<dbReference type="CDD" id="cd01098">
    <property type="entry name" value="PAN_AP_plant"/>
    <property type="match status" value="1"/>
</dbReference>
<dbReference type="InterPro" id="IPR000742">
    <property type="entry name" value="EGF"/>
</dbReference>